<dbReference type="InterPro" id="IPR000219">
    <property type="entry name" value="DH_dom"/>
</dbReference>
<evidence type="ECO:0000256" key="1">
    <source>
        <dbReference type="ARBA" id="ARBA00022658"/>
    </source>
</evidence>
<dbReference type="STRING" id="6573.A0A210PTQ9"/>
<dbReference type="Pfam" id="PF00621">
    <property type="entry name" value="RhoGEF"/>
    <property type="match status" value="1"/>
</dbReference>
<organism evidence="5 6">
    <name type="scientific">Mizuhopecten yessoensis</name>
    <name type="common">Japanese scallop</name>
    <name type="synonym">Patinopecten yessoensis</name>
    <dbReference type="NCBI Taxonomy" id="6573"/>
    <lineage>
        <taxon>Eukaryota</taxon>
        <taxon>Metazoa</taxon>
        <taxon>Spiralia</taxon>
        <taxon>Lophotrochozoa</taxon>
        <taxon>Mollusca</taxon>
        <taxon>Bivalvia</taxon>
        <taxon>Autobranchia</taxon>
        <taxon>Pteriomorphia</taxon>
        <taxon>Pectinida</taxon>
        <taxon>Pectinoidea</taxon>
        <taxon>Pectinidae</taxon>
        <taxon>Mizuhopecten</taxon>
    </lineage>
</organism>
<feature type="compositionally biased region" description="Polar residues" evidence="3">
    <location>
        <begin position="1101"/>
        <end position="1129"/>
    </location>
</feature>
<accession>A0A210PTQ9</accession>
<keyword evidence="2" id="KW-0175">Coiled coil</keyword>
<dbReference type="GO" id="GO:0030036">
    <property type="term" value="P:actin cytoskeleton organization"/>
    <property type="evidence" value="ECO:0007669"/>
    <property type="project" value="TreeGrafter"/>
</dbReference>
<dbReference type="SUPFAM" id="SSF48065">
    <property type="entry name" value="DBL homology domain (DH-domain)"/>
    <property type="match status" value="1"/>
</dbReference>
<dbReference type="PROSITE" id="PS50010">
    <property type="entry name" value="DH_2"/>
    <property type="match status" value="1"/>
</dbReference>
<feature type="compositionally biased region" description="Polar residues" evidence="3">
    <location>
        <begin position="1"/>
        <end position="20"/>
    </location>
</feature>
<dbReference type="Proteomes" id="UP000242188">
    <property type="component" value="Unassembled WGS sequence"/>
</dbReference>
<dbReference type="EMBL" id="NEDP02005506">
    <property type="protein sequence ID" value="OWF39836.1"/>
    <property type="molecule type" value="Genomic_DNA"/>
</dbReference>
<evidence type="ECO:0000256" key="2">
    <source>
        <dbReference type="SAM" id="Coils"/>
    </source>
</evidence>
<dbReference type="InterPro" id="IPR015943">
    <property type="entry name" value="WD40/YVTN_repeat-like_dom_sf"/>
</dbReference>
<proteinExistence type="predicted"/>
<dbReference type="OrthoDB" id="28697at2759"/>
<evidence type="ECO:0000256" key="3">
    <source>
        <dbReference type="SAM" id="MobiDB-lite"/>
    </source>
</evidence>
<feature type="domain" description="DH" evidence="4">
    <location>
        <begin position="132"/>
        <end position="356"/>
    </location>
</feature>
<dbReference type="AlphaFoldDB" id="A0A210PTQ9"/>
<feature type="region of interest" description="Disordered" evidence="3">
    <location>
        <begin position="112"/>
        <end position="132"/>
    </location>
</feature>
<keyword evidence="6" id="KW-1185">Reference proteome</keyword>
<dbReference type="Pfam" id="PF19056">
    <property type="entry name" value="WD40_2"/>
    <property type="match status" value="1"/>
</dbReference>
<evidence type="ECO:0000313" key="6">
    <source>
        <dbReference type="Proteomes" id="UP000242188"/>
    </source>
</evidence>
<reference evidence="5 6" key="1">
    <citation type="journal article" date="2017" name="Nat. Ecol. Evol.">
        <title>Scallop genome provides insights into evolution of bilaterian karyotype and development.</title>
        <authorList>
            <person name="Wang S."/>
            <person name="Zhang J."/>
            <person name="Jiao W."/>
            <person name="Li J."/>
            <person name="Xun X."/>
            <person name="Sun Y."/>
            <person name="Guo X."/>
            <person name="Huan P."/>
            <person name="Dong B."/>
            <person name="Zhang L."/>
            <person name="Hu X."/>
            <person name="Sun X."/>
            <person name="Wang J."/>
            <person name="Zhao C."/>
            <person name="Wang Y."/>
            <person name="Wang D."/>
            <person name="Huang X."/>
            <person name="Wang R."/>
            <person name="Lv J."/>
            <person name="Li Y."/>
            <person name="Zhang Z."/>
            <person name="Liu B."/>
            <person name="Lu W."/>
            <person name="Hui Y."/>
            <person name="Liang J."/>
            <person name="Zhou Z."/>
            <person name="Hou R."/>
            <person name="Li X."/>
            <person name="Liu Y."/>
            <person name="Li H."/>
            <person name="Ning X."/>
            <person name="Lin Y."/>
            <person name="Zhao L."/>
            <person name="Xing Q."/>
            <person name="Dou J."/>
            <person name="Li Y."/>
            <person name="Mao J."/>
            <person name="Guo H."/>
            <person name="Dou H."/>
            <person name="Li T."/>
            <person name="Mu C."/>
            <person name="Jiang W."/>
            <person name="Fu Q."/>
            <person name="Fu X."/>
            <person name="Miao Y."/>
            <person name="Liu J."/>
            <person name="Yu Q."/>
            <person name="Li R."/>
            <person name="Liao H."/>
            <person name="Li X."/>
            <person name="Kong Y."/>
            <person name="Jiang Z."/>
            <person name="Chourrout D."/>
            <person name="Li R."/>
            <person name="Bao Z."/>
        </authorList>
    </citation>
    <scope>NUCLEOTIDE SEQUENCE [LARGE SCALE GENOMIC DNA]</scope>
    <source>
        <strain evidence="5 6">PY_sf001</strain>
    </source>
</reference>
<name>A0A210PTQ9_MIZYE</name>
<dbReference type="Gene3D" id="2.130.10.10">
    <property type="entry name" value="YVTN repeat-like/Quinoprotein amine dehydrogenase"/>
    <property type="match status" value="1"/>
</dbReference>
<sequence>MGTTPSQSMQGYPTVSSEGTLYNDVYYPGDNDDYGNSLDGGSTDSEFDTISDQEEAELAEIDTYSNKPLPKPPPKSKAGILERMMPKSMIKKTDKPSLEEESPCLPVKLDTKRHPPPEMPAPPADLTQTQHKKRKVIEGIIGSEKSYIDSLDRVVNVYKTPLLAVYNLDTKEGKLKDVFNKTQEILNYHLMFQLELAECVKNWDTTERIGDIFTASFSRAMVVDVYSDYVNKFSMAMEEIKRAQNAQPALRKFLQPQFGNEVSQSDLSPGARSKRPVDVQALRRDPNFLVVQEQEQTTSDRLSIFGLMVKPVQRFPQFIMFMQDLLKYTPPNHHDRCALQRAMTELENVAHRLNESKRESEQYLEAKRLLKKLGRTFPERSQKLLRQDDFEQMTKANNSAEIQMKKRRLILMDDCLILIGVTYRDTEDRRASEQLKVKSVCALVNLELKDSSISPDMQSNILTTGRRTSIQTKAPQKPEDDPFHLYNDLSGMMHDLSVLAKIGALTSSLQNTYENLSEDLVIEVTRDLQQMIQVKDQQLQLLNSCTINVHDTFKNVRYTFQTSTPVMKQEWCKEFLMAKFALEPPNNPGWLKGEETNSLQPAVFMKSVCVDMPRNYTKMKCAVPVFLSAPGTIDIGIQHLWVVMTTEKRTQVALVSTQSTKPALVESFQAMDVEAVAVEMVQGYATVDTEDAFVEDTVWMSTIKSEIVVFRLFNEAGRRDLSTTARKPRTRFFCHGIAMVIRAIDDRVFVGCNNGNLVIYDRGEEGKWNFRNPTITVIDNMPIRSILVMDEEVWLSCRDYVYIVQYEENSYSEKVRMSSNEGGSEISEMVRSGVGLWVSYKDQSRVCLFHIETKENLQEVNVKGAVERMVSSCPTYAKEKSTDNCFVTSLMTSRGYLWIGTNVGIILTVSLPRLKDGVPRYWDKPWVSCHAHNGPVRLLIPVYCDTINLWQFVDGANQMAGNEPCDISDLGSERGTSSSVVEPEASNLKDTLGVQVLPHEKGDVLLPQNVSLMTMRDEDNAPLSSKSSKLHLRHSRSTMPYRRELLETVKKKRLGTVRNSNLLDKVSSEEEVSLYYSDLLTFDEGSDSSKSSDLSEKISGNESTGKSSDVTPVVGETQNQPQGDVNVQQSHKEGKPKKSFSLRKKSLSMQSKNKSPNVRSSLSLRLPPGEHNGPRMKAISTLSKRNCNAVIVISGGDGYLDWKRPPLEQKEFLRNDESSLMILLRELLFRSLRVVRPEVLVTSNSNTWMMLL</sequence>
<feature type="region of interest" description="Disordered" evidence="3">
    <location>
        <begin position="1019"/>
        <end position="1043"/>
    </location>
</feature>
<dbReference type="Pfam" id="PF19057">
    <property type="entry name" value="PH_19"/>
    <property type="match status" value="1"/>
</dbReference>
<feature type="region of interest" description="Disordered" evidence="3">
    <location>
        <begin position="1084"/>
        <end position="1173"/>
    </location>
</feature>
<dbReference type="SMART" id="SM00325">
    <property type="entry name" value="RhoGEF"/>
    <property type="match status" value="1"/>
</dbReference>
<dbReference type="PANTHER" id="PTHR12877">
    <property type="entry name" value="RHO GUANINE NUCLEOTIDE EXCHANGE FACTOR"/>
    <property type="match status" value="1"/>
</dbReference>
<dbReference type="PANTHER" id="PTHR12877:SF7">
    <property type="entry name" value="RHO GUANINE NUCLEOTIDE EXCHANGE FACTOR 10-LIKE PROTEIN"/>
    <property type="match status" value="1"/>
</dbReference>
<dbReference type="InterPro" id="IPR039919">
    <property type="entry name" value="ARHGEF10/ARHGEF17"/>
</dbReference>
<dbReference type="GO" id="GO:0051496">
    <property type="term" value="P:positive regulation of stress fiber assembly"/>
    <property type="evidence" value="ECO:0007669"/>
    <property type="project" value="TreeGrafter"/>
</dbReference>
<feature type="compositionally biased region" description="Polar residues" evidence="3">
    <location>
        <begin position="1149"/>
        <end position="1163"/>
    </location>
</feature>
<feature type="coiled-coil region" evidence="2">
    <location>
        <begin position="339"/>
        <end position="366"/>
    </location>
</feature>
<evidence type="ECO:0000259" key="4">
    <source>
        <dbReference type="PROSITE" id="PS50010"/>
    </source>
</evidence>
<keyword evidence="1" id="KW-0344">Guanine-nucleotide releasing factor</keyword>
<dbReference type="Gene3D" id="1.20.900.10">
    <property type="entry name" value="Dbl homology (DH) domain"/>
    <property type="match status" value="1"/>
</dbReference>
<feature type="compositionally biased region" description="Basic residues" evidence="3">
    <location>
        <begin position="1134"/>
        <end position="1146"/>
    </location>
</feature>
<gene>
    <name evidence="5" type="ORF">KP79_PYT21759</name>
</gene>
<feature type="compositionally biased region" description="Acidic residues" evidence="3">
    <location>
        <begin position="45"/>
        <end position="55"/>
    </location>
</feature>
<comment type="caution">
    <text evidence="5">The sequence shown here is derived from an EMBL/GenBank/DDBJ whole genome shotgun (WGS) entry which is preliminary data.</text>
</comment>
<dbReference type="InterPro" id="IPR035899">
    <property type="entry name" value="DBL_dom_sf"/>
</dbReference>
<dbReference type="CDD" id="cd00160">
    <property type="entry name" value="RhoGEF"/>
    <property type="match status" value="1"/>
</dbReference>
<evidence type="ECO:0000313" key="5">
    <source>
        <dbReference type="EMBL" id="OWF39836.1"/>
    </source>
</evidence>
<dbReference type="GO" id="GO:0005085">
    <property type="term" value="F:guanyl-nucleotide exchange factor activity"/>
    <property type="evidence" value="ECO:0007669"/>
    <property type="project" value="UniProtKB-KW"/>
</dbReference>
<feature type="compositionally biased region" description="Low complexity" evidence="3">
    <location>
        <begin position="1088"/>
        <end position="1100"/>
    </location>
</feature>
<protein>
    <submittedName>
        <fullName evidence="5">Rho guanine nucleotide exchange factor 10</fullName>
    </submittedName>
</protein>
<feature type="region of interest" description="Disordered" evidence="3">
    <location>
        <begin position="1"/>
        <end position="55"/>
    </location>
</feature>